<keyword evidence="1" id="KW-0732">Signal</keyword>
<evidence type="ECO:0000313" key="2">
    <source>
        <dbReference type="EMBL" id="EFW15467.1"/>
    </source>
</evidence>
<keyword evidence="3" id="KW-1185">Reference proteome</keyword>
<proteinExistence type="predicted"/>
<sequence>MAQNSGFWPVLLTLRLVALTGLRLTNEAGYLPSYDHCSSSSDPDFCWISHDVLASYAELGLCSMEFHFDPGEMTLEGKGAGQSKVIFIYSTLNVSRQREYFHQFSQVRRP</sequence>
<accession>E9DEB3</accession>
<evidence type="ECO:0000256" key="1">
    <source>
        <dbReference type="SAM" id="SignalP"/>
    </source>
</evidence>
<gene>
    <name evidence="2" type="ORF">CPSG_07904</name>
</gene>
<dbReference type="EMBL" id="GL636501">
    <property type="protein sequence ID" value="EFW15467.1"/>
    <property type="molecule type" value="Genomic_DNA"/>
</dbReference>
<organism evidence="3">
    <name type="scientific">Coccidioides posadasii (strain RMSCC 757 / Silveira)</name>
    <name type="common">Valley fever fungus</name>
    <dbReference type="NCBI Taxonomy" id="443226"/>
    <lineage>
        <taxon>Eukaryota</taxon>
        <taxon>Fungi</taxon>
        <taxon>Dikarya</taxon>
        <taxon>Ascomycota</taxon>
        <taxon>Pezizomycotina</taxon>
        <taxon>Eurotiomycetes</taxon>
        <taxon>Eurotiomycetidae</taxon>
        <taxon>Onygenales</taxon>
        <taxon>Onygenaceae</taxon>
        <taxon>Coccidioides</taxon>
    </lineage>
</organism>
<dbReference type="Proteomes" id="UP000002497">
    <property type="component" value="Unassembled WGS sequence"/>
</dbReference>
<name>E9DEB3_COCPS</name>
<feature type="chain" id="PRO_5003238217" evidence="1">
    <location>
        <begin position="22"/>
        <end position="110"/>
    </location>
</feature>
<reference evidence="3" key="1">
    <citation type="journal article" date="2010" name="Genome Res.">
        <title>Population genomic sequencing of Coccidioides fungi reveals recent hybridization and transposon control.</title>
        <authorList>
            <person name="Neafsey D.E."/>
            <person name="Barker B.M."/>
            <person name="Sharpton T.J."/>
            <person name="Stajich J.E."/>
            <person name="Park D.J."/>
            <person name="Whiston E."/>
            <person name="Hung C.-Y."/>
            <person name="McMahan C."/>
            <person name="White J."/>
            <person name="Sykes S."/>
            <person name="Heiman D."/>
            <person name="Young S."/>
            <person name="Zeng Q."/>
            <person name="Abouelleil A."/>
            <person name="Aftuck L."/>
            <person name="Bessette D."/>
            <person name="Brown A."/>
            <person name="FitzGerald M."/>
            <person name="Lui A."/>
            <person name="Macdonald J.P."/>
            <person name="Priest M."/>
            <person name="Orbach M.J."/>
            <person name="Galgiani J.N."/>
            <person name="Kirkland T.N."/>
            <person name="Cole G.T."/>
            <person name="Birren B.W."/>
            <person name="Henn M.R."/>
            <person name="Taylor J.W."/>
            <person name="Rounsley S.D."/>
        </authorList>
    </citation>
    <scope>NUCLEOTIDE SEQUENCE [LARGE SCALE GENOMIC DNA]</scope>
    <source>
        <strain evidence="3">RMSCC 757 / Silveira</strain>
    </source>
</reference>
<reference evidence="3" key="2">
    <citation type="submission" date="2010-03" db="EMBL/GenBank/DDBJ databases">
        <title>The genome sequence of Coccidioides posadasii strain Silveira.</title>
        <authorList>
            <consortium name="The Broad Institute Genome Sequencing Center for Infectious Disease"/>
            <person name="Neafsey D."/>
            <person name="Orbach M."/>
            <person name="Henn M.R."/>
            <person name="Cole G.T."/>
            <person name="Galgiani J."/>
            <person name="Gardner M.J."/>
            <person name="Kirkland T.N."/>
            <person name="Taylor J.W."/>
            <person name="Young S.K."/>
            <person name="Zeng Q."/>
            <person name="Koehrsen M."/>
            <person name="Alvarado L."/>
            <person name="Berlin A."/>
            <person name="Borenstein D."/>
            <person name="Chapman S.B."/>
            <person name="Chen Z."/>
            <person name="Engels R."/>
            <person name="Freedman E."/>
            <person name="Gellesch M."/>
            <person name="Goldberg J."/>
            <person name="Griggs A."/>
            <person name="Gujja S."/>
            <person name="Heilman E."/>
            <person name="Heiman D."/>
            <person name="Howarth C."/>
            <person name="Jen D."/>
            <person name="Larson L."/>
            <person name="Mehta T."/>
            <person name="Neiman D."/>
            <person name="Park D."/>
            <person name="Pearson M."/>
            <person name="Richards J."/>
            <person name="Roberts A."/>
            <person name="Saif S."/>
            <person name="Shea T."/>
            <person name="Shenoy N."/>
            <person name="Sisk P."/>
            <person name="Stolte C."/>
            <person name="Sykes S."/>
            <person name="Walk T."/>
            <person name="White J."/>
            <person name="Yandava C."/>
            <person name="Haas B."/>
            <person name="Nusbaum C."/>
            <person name="Birren B."/>
        </authorList>
    </citation>
    <scope>NUCLEOTIDE SEQUENCE [LARGE SCALE GENOMIC DNA]</scope>
    <source>
        <strain evidence="3">RMSCC 757 / Silveira</strain>
    </source>
</reference>
<feature type="signal peptide" evidence="1">
    <location>
        <begin position="1"/>
        <end position="21"/>
    </location>
</feature>
<dbReference type="AlphaFoldDB" id="E9DEB3"/>
<evidence type="ECO:0000313" key="3">
    <source>
        <dbReference type="Proteomes" id="UP000002497"/>
    </source>
</evidence>
<dbReference type="VEuPathDB" id="FungiDB:CPSG_07904"/>
<dbReference type="HOGENOM" id="CLU_2170839_0_0_1"/>
<protein>
    <submittedName>
        <fullName evidence="2">Predicted protein</fullName>
    </submittedName>
</protein>